<keyword evidence="2" id="KW-1185">Reference proteome</keyword>
<dbReference type="AlphaFoldDB" id="A0A449ADZ9"/>
<dbReference type="Proteomes" id="UP000289952">
    <property type="component" value="Chromosome"/>
</dbReference>
<name>A0A449ADZ9_9BACT</name>
<gene>
    <name evidence="1" type="ORF">NCTC10118_00352</name>
</gene>
<dbReference type="OrthoDB" id="400486at2"/>
<sequence>MQENEFNYLSSDIAYKYFNKSNYDHLNKLKWQTDNLKVTSYLIKNQDQFIHLLQKHNPKKYQNKEKIIKEHNELLEKVNFDTQDIVILNNYLYKKISVSDNKGKGLNIKNFSFDKQTHQLNIKFNFNNSYRFFLFHSDMKLGGNTSVGAGDWFKTYFLIIDKKKYPKYRRFKHKFRIRIVYYNIKNKRW</sequence>
<reference evidence="1 2" key="1">
    <citation type="submission" date="2019-01" db="EMBL/GenBank/DDBJ databases">
        <authorList>
            <consortium name="Pathogen Informatics"/>
        </authorList>
    </citation>
    <scope>NUCLEOTIDE SEQUENCE [LARGE SCALE GENOMIC DNA]</scope>
    <source>
        <strain evidence="1 2">NCTC10118</strain>
    </source>
</reference>
<dbReference type="EMBL" id="LR214972">
    <property type="protein sequence ID" value="VEU63212.1"/>
    <property type="molecule type" value="Genomic_DNA"/>
</dbReference>
<organism evidence="1 2">
    <name type="scientific">Mycoplasmopsis bovirhinis</name>
    <dbReference type="NCBI Taxonomy" id="29553"/>
    <lineage>
        <taxon>Bacteria</taxon>
        <taxon>Bacillati</taxon>
        <taxon>Mycoplasmatota</taxon>
        <taxon>Mycoplasmoidales</taxon>
        <taxon>Metamycoplasmataceae</taxon>
        <taxon>Mycoplasmopsis</taxon>
    </lineage>
</organism>
<dbReference type="RefSeq" id="WP_129621418.1">
    <property type="nucleotide sequence ID" value="NZ_LR214972.1"/>
</dbReference>
<evidence type="ECO:0000313" key="1">
    <source>
        <dbReference type="EMBL" id="VEU63212.1"/>
    </source>
</evidence>
<proteinExistence type="predicted"/>
<evidence type="ECO:0000313" key="2">
    <source>
        <dbReference type="Proteomes" id="UP000289952"/>
    </source>
</evidence>
<protein>
    <submittedName>
        <fullName evidence="1">Uncharacterized protein</fullName>
    </submittedName>
</protein>
<accession>A0A449ADZ9</accession>